<comment type="similarity">
    <text evidence="1 2">Belongs to the enoyl-CoA hydratase/isomerase family.</text>
</comment>
<evidence type="ECO:0000256" key="2">
    <source>
        <dbReference type="RuleBase" id="RU003707"/>
    </source>
</evidence>
<evidence type="ECO:0000313" key="4">
    <source>
        <dbReference type="Proteomes" id="UP000832041"/>
    </source>
</evidence>
<protein>
    <submittedName>
        <fullName evidence="3">Enoyl-CoA hydratase/isomerase family protein</fullName>
    </submittedName>
</protein>
<dbReference type="SUPFAM" id="SSF52096">
    <property type="entry name" value="ClpP/crotonase"/>
    <property type="match status" value="1"/>
</dbReference>
<dbReference type="Gene3D" id="3.90.226.10">
    <property type="entry name" value="2-enoyl-CoA Hydratase, Chain A, domain 1"/>
    <property type="match status" value="1"/>
</dbReference>
<dbReference type="InterPro" id="IPR018376">
    <property type="entry name" value="Enoyl-CoA_hyd/isom_CS"/>
</dbReference>
<accession>A0ABY4L375</accession>
<evidence type="ECO:0000256" key="1">
    <source>
        <dbReference type="ARBA" id="ARBA00005254"/>
    </source>
</evidence>
<keyword evidence="4" id="KW-1185">Reference proteome</keyword>
<proteinExistence type="inferred from homology"/>
<dbReference type="EMBL" id="CP051627">
    <property type="protein sequence ID" value="UPT22087.1"/>
    <property type="molecule type" value="Genomic_DNA"/>
</dbReference>
<organism evidence="3 4">
    <name type="scientific">Thermobifida alba</name>
    <name type="common">Thermomonospora alba</name>
    <dbReference type="NCBI Taxonomy" id="53522"/>
    <lineage>
        <taxon>Bacteria</taxon>
        <taxon>Bacillati</taxon>
        <taxon>Actinomycetota</taxon>
        <taxon>Actinomycetes</taxon>
        <taxon>Streptosporangiales</taxon>
        <taxon>Nocardiopsidaceae</taxon>
        <taxon>Thermobifida</taxon>
    </lineage>
</organism>
<dbReference type="CDD" id="cd06558">
    <property type="entry name" value="crotonase-like"/>
    <property type="match status" value="1"/>
</dbReference>
<dbReference type="PROSITE" id="PS00166">
    <property type="entry name" value="ENOYL_COA_HYDRATASE"/>
    <property type="match status" value="1"/>
</dbReference>
<dbReference type="PANTHER" id="PTHR11941:SF54">
    <property type="entry name" value="ENOYL-COA HYDRATASE, MITOCHONDRIAL"/>
    <property type="match status" value="1"/>
</dbReference>
<dbReference type="RefSeq" id="WP_248590573.1">
    <property type="nucleotide sequence ID" value="NZ_BAABEB010000005.1"/>
</dbReference>
<evidence type="ECO:0000313" key="3">
    <source>
        <dbReference type="EMBL" id="UPT22087.1"/>
    </source>
</evidence>
<dbReference type="Pfam" id="PF00378">
    <property type="entry name" value="ECH_1"/>
    <property type="match status" value="1"/>
</dbReference>
<dbReference type="Proteomes" id="UP000832041">
    <property type="component" value="Chromosome"/>
</dbReference>
<reference evidence="3 4" key="1">
    <citation type="submission" date="2020-04" db="EMBL/GenBank/DDBJ databases">
        <title>Thermobifida alba genome sequencing and assembly.</title>
        <authorList>
            <person name="Luzics S."/>
            <person name="Horvath B."/>
            <person name="Nagy I."/>
            <person name="Toth A."/>
            <person name="Nagy I."/>
            <person name="Kukolya J."/>
        </authorList>
    </citation>
    <scope>NUCLEOTIDE SEQUENCE [LARGE SCALE GENOMIC DNA]</scope>
    <source>
        <strain evidence="3 4">DSM 43795</strain>
    </source>
</reference>
<dbReference type="InterPro" id="IPR029045">
    <property type="entry name" value="ClpP/crotonase-like_dom_sf"/>
</dbReference>
<dbReference type="InterPro" id="IPR001753">
    <property type="entry name" value="Enoyl-CoA_hydra/iso"/>
</dbReference>
<gene>
    <name evidence="3" type="ORF">FOF52_14875</name>
</gene>
<name>A0ABY4L375_THEAE</name>
<dbReference type="PANTHER" id="PTHR11941">
    <property type="entry name" value="ENOYL-COA HYDRATASE-RELATED"/>
    <property type="match status" value="1"/>
</dbReference>
<sequence length="257" mass="27651">MDERYGMLAVAVKDSAAVVTLDRPEKLNALPFEFWTDLQRLLADAAADPRVRVLVVHGAGRCFCAGGDIEGFGGLDDIPARRRYQDLAFAAFRAFETFPKPTIAAVHGFALGGGCELTMVTDIVVADSTAQFGTPEAAVGLMPGLGVVRGPANTNLHWLKHMIFTGERLNAEEARLAGLVTTVTPEGQHLDEALRLAGLIAAKPALALQVAKRILNRGSAEGYDYSVEATALLHGSHDQQEGVAAFKERRSPRFQDR</sequence>